<evidence type="ECO:0000313" key="11">
    <source>
        <dbReference type="Proteomes" id="UP000219329"/>
    </source>
</evidence>
<dbReference type="InterPro" id="IPR048819">
    <property type="entry name" value="PepQ_N"/>
</dbReference>
<comment type="caution">
    <text evidence="10">The sequence shown here is derived from an EMBL/GenBank/DDBJ whole genome shotgun (WGS) entry which is preliminary data.</text>
</comment>
<dbReference type="GO" id="GO:0006508">
    <property type="term" value="P:proteolysis"/>
    <property type="evidence" value="ECO:0007669"/>
    <property type="project" value="UniProtKB-KW"/>
</dbReference>
<feature type="domain" description="Xaa-Pro dipeptidase N-terminal" evidence="9">
    <location>
        <begin position="34"/>
        <end position="189"/>
    </location>
</feature>
<evidence type="ECO:0000256" key="6">
    <source>
        <dbReference type="ARBA" id="ARBA00023211"/>
    </source>
</evidence>
<dbReference type="Gene3D" id="3.90.230.10">
    <property type="entry name" value="Creatinase/methionine aminopeptidase superfamily"/>
    <property type="match status" value="1"/>
</dbReference>
<dbReference type="EMBL" id="NTJZ01000003">
    <property type="protein sequence ID" value="PDH34569.1"/>
    <property type="molecule type" value="Genomic_DNA"/>
</dbReference>
<name>A0A2A5WDL8_9GAMM</name>
<evidence type="ECO:0000256" key="1">
    <source>
        <dbReference type="ARBA" id="ARBA00001936"/>
    </source>
</evidence>
<dbReference type="GO" id="GO:0005829">
    <property type="term" value="C:cytosol"/>
    <property type="evidence" value="ECO:0007669"/>
    <property type="project" value="TreeGrafter"/>
</dbReference>
<dbReference type="InterPro" id="IPR029149">
    <property type="entry name" value="Creatin/AminoP/Spt16_N"/>
</dbReference>
<dbReference type="Gene3D" id="3.40.350.10">
    <property type="entry name" value="Creatinase/prolidase N-terminal domain"/>
    <property type="match status" value="1"/>
</dbReference>
<dbReference type="GO" id="GO:0008237">
    <property type="term" value="F:metallopeptidase activity"/>
    <property type="evidence" value="ECO:0007669"/>
    <property type="project" value="UniProtKB-KW"/>
</dbReference>
<dbReference type="AlphaFoldDB" id="A0A2A5WDL8"/>
<comment type="cofactor">
    <cofactor evidence="1">
        <name>Mn(2+)</name>
        <dbReference type="ChEBI" id="CHEBI:29035"/>
    </cofactor>
</comment>
<evidence type="ECO:0000259" key="9">
    <source>
        <dbReference type="Pfam" id="PF21216"/>
    </source>
</evidence>
<evidence type="ECO:0000313" key="10">
    <source>
        <dbReference type="EMBL" id="PDH34569.1"/>
    </source>
</evidence>
<dbReference type="SUPFAM" id="SSF55920">
    <property type="entry name" value="Creatinase/aminopeptidase"/>
    <property type="match status" value="1"/>
</dbReference>
<keyword evidence="4" id="KW-0378">Hydrolase</keyword>
<dbReference type="Pfam" id="PF00557">
    <property type="entry name" value="Peptidase_M24"/>
    <property type="match status" value="1"/>
</dbReference>
<accession>A0A2A5WDL8</accession>
<dbReference type="Proteomes" id="UP000219329">
    <property type="component" value="Unassembled WGS sequence"/>
</dbReference>
<dbReference type="InterPro" id="IPR052433">
    <property type="entry name" value="X-Pro_dipept-like"/>
</dbReference>
<dbReference type="InterPro" id="IPR036005">
    <property type="entry name" value="Creatinase/aminopeptidase-like"/>
</dbReference>
<reference evidence="10 11" key="1">
    <citation type="submission" date="2017-08" db="EMBL/GenBank/DDBJ databases">
        <title>Fine stratification of microbial communities through a metagenomic profile of the photic zone.</title>
        <authorList>
            <person name="Haro-Moreno J.M."/>
            <person name="Lopez-Perez M."/>
            <person name="De La Torre J."/>
            <person name="Picazo A."/>
            <person name="Camacho A."/>
            <person name="Rodriguez-Valera F."/>
        </authorList>
    </citation>
    <scope>NUCLEOTIDE SEQUENCE [LARGE SCALE GENOMIC DNA]</scope>
    <source>
        <strain evidence="10">MED-G28</strain>
    </source>
</reference>
<evidence type="ECO:0000256" key="7">
    <source>
        <dbReference type="RuleBase" id="RU000590"/>
    </source>
</evidence>
<evidence type="ECO:0000256" key="5">
    <source>
        <dbReference type="ARBA" id="ARBA00023049"/>
    </source>
</evidence>
<keyword evidence="3 7" id="KW-0479">Metal-binding</keyword>
<comment type="similarity">
    <text evidence="7">Belongs to the peptidase M24B family.</text>
</comment>
<evidence type="ECO:0000256" key="4">
    <source>
        <dbReference type="ARBA" id="ARBA00022801"/>
    </source>
</evidence>
<proteinExistence type="inferred from homology"/>
<protein>
    <submittedName>
        <fullName evidence="10">Xaa-Pro dipeptidase</fullName>
    </submittedName>
</protein>
<dbReference type="PROSITE" id="PS00491">
    <property type="entry name" value="PROLINE_PEPTIDASE"/>
    <property type="match status" value="1"/>
</dbReference>
<sequence>MFPTKFVCLYSVKKQYNSKPHRTINKCPALTKDLFTQHIATLVINYEAALSNCIEKGGGLRALLVHSGCEGHYYGDDRGIAFQSFGHLIHWLPVNRPDQFVYFRSGEQPIYFQIVPEDYWYDQGIENNSWWADCFRIIRLSTAQEIAKHLPKNIIGQLGYLGPNESLATDLGIKTEWLNPQTVIRYLDFQRAYKTAYEVEQLKAANRLALTGHNAARQKFLDGGNEYEIHMAYLQACTLLEDESPYTNIVALDEKAAILHYQHKRRIPADGSKVLLIDAGYRVNGYGSDITRTSVKPSVHKAFKALLTGIERIEQQLVAMVKPGVNYPDIHLAALAQIAQLLIDLEICRGSLLDLIELKIPHLFMPHGVGHLLGIQVHDVGGHQQDIAGSIQTPPTDISTLRNTRQLDVNMVFTIEPGCYFIPLLLEPVRSESRSKFINWKLVEELYCCGGIRVEDNVLVTNDGVENLTRQFE</sequence>
<dbReference type="GO" id="GO:0046872">
    <property type="term" value="F:metal ion binding"/>
    <property type="evidence" value="ECO:0007669"/>
    <property type="project" value="UniProtKB-KW"/>
</dbReference>
<dbReference type="PANTHER" id="PTHR43226">
    <property type="entry name" value="XAA-PRO AMINOPEPTIDASE 3"/>
    <property type="match status" value="1"/>
</dbReference>
<dbReference type="NCBIfam" id="NF010133">
    <property type="entry name" value="PRK13607.1"/>
    <property type="match status" value="1"/>
</dbReference>
<dbReference type="GO" id="GO:0004177">
    <property type="term" value="F:aminopeptidase activity"/>
    <property type="evidence" value="ECO:0007669"/>
    <property type="project" value="TreeGrafter"/>
</dbReference>
<evidence type="ECO:0000256" key="2">
    <source>
        <dbReference type="ARBA" id="ARBA00022670"/>
    </source>
</evidence>
<gene>
    <name evidence="10" type="ORF">CNF02_04205</name>
</gene>
<dbReference type="InterPro" id="IPR001131">
    <property type="entry name" value="Peptidase_M24B_aminopep-P_CS"/>
</dbReference>
<organism evidence="10 11">
    <name type="scientific">OM182 bacterium MED-G28</name>
    <dbReference type="NCBI Taxonomy" id="1986256"/>
    <lineage>
        <taxon>Bacteria</taxon>
        <taxon>Pseudomonadati</taxon>
        <taxon>Pseudomonadota</taxon>
        <taxon>Gammaproteobacteria</taxon>
        <taxon>OMG group</taxon>
        <taxon>OM182 clade</taxon>
    </lineage>
</organism>
<dbReference type="Pfam" id="PF21216">
    <property type="entry name" value="PepQ_N"/>
    <property type="match status" value="1"/>
</dbReference>
<evidence type="ECO:0000259" key="8">
    <source>
        <dbReference type="Pfam" id="PF00557"/>
    </source>
</evidence>
<keyword evidence="2" id="KW-0645">Protease</keyword>
<dbReference type="InterPro" id="IPR000994">
    <property type="entry name" value="Pept_M24"/>
</dbReference>
<evidence type="ECO:0000256" key="3">
    <source>
        <dbReference type="ARBA" id="ARBA00022723"/>
    </source>
</evidence>
<keyword evidence="5" id="KW-0482">Metalloprotease</keyword>
<keyword evidence="6" id="KW-0464">Manganese</keyword>
<feature type="domain" description="Peptidase M24" evidence="8">
    <location>
        <begin position="200"/>
        <end position="462"/>
    </location>
</feature>
<dbReference type="PANTHER" id="PTHR43226:SF8">
    <property type="entry name" value="XAA-PRO DIPEPTIDASE"/>
    <property type="match status" value="1"/>
</dbReference>